<feature type="domain" description="NF-X1-type" evidence="11">
    <location>
        <begin position="1358"/>
        <end position="1377"/>
    </location>
</feature>
<dbReference type="InterPro" id="IPR041677">
    <property type="entry name" value="DNA2/NAM7_AAA_11"/>
</dbReference>
<dbReference type="InterPro" id="IPR041679">
    <property type="entry name" value="DNA2/NAM7-like_C"/>
</dbReference>
<dbReference type="PANTHER" id="PTHR10887:SF341">
    <property type="entry name" value="NFX1-TYPE ZINC FINGER-CONTAINING PROTEIN 1"/>
    <property type="match status" value="1"/>
</dbReference>
<proteinExistence type="predicted"/>
<dbReference type="GO" id="GO:0031380">
    <property type="term" value="C:nuclear RNA-directed RNA polymerase complex"/>
    <property type="evidence" value="ECO:0007669"/>
    <property type="project" value="TreeGrafter"/>
</dbReference>
<dbReference type="GO" id="GO:0005694">
    <property type="term" value="C:chromosome"/>
    <property type="evidence" value="ECO:0007669"/>
    <property type="project" value="UniProtKB-ARBA"/>
</dbReference>
<dbReference type="RefSeq" id="XP_022318949.1">
    <property type="nucleotide sequence ID" value="XM_022463241.1"/>
</dbReference>
<dbReference type="FunFam" id="3.40.50.300:FF:000326">
    <property type="entry name" value="P-loop containing nucleoside triphosphate hydrolase"/>
    <property type="match status" value="1"/>
</dbReference>
<dbReference type="KEGG" id="cvn:111121812"/>
<keyword evidence="12" id="KW-1185">Reference proteome</keyword>
<evidence type="ECO:0000256" key="6">
    <source>
        <dbReference type="ARBA" id="ARBA00022806"/>
    </source>
</evidence>
<dbReference type="InterPro" id="IPR047187">
    <property type="entry name" value="SF1_C_Upf1"/>
</dbReference>
<evidence type="ECO:0000259" key="11">
    <source>
        <dbReference type="SMART" id="SM00438"/>
    </source>
</evidence>
<protein>
    <submittedName>
        <fullName evidence="13">NFX1-type zinc finger-containing protein 1-like</fullName>
    </submittedName>
</protein>
<feature type="domain" description="NF-X1-type" evidence="11">
    <location>
        <begin position="1250"/>
        <end position="1269"/>
    </location>
</feature>
<feature type="domain" description="NF-X1-type" evidence="11">
    <location>
        <begin position="1278"/>
        <end position="1300"/>
    </location>
</feature>
<dbReference type="InterPro" id="IPR045055">
    <property type="entry name" value="DNA2/NAM7-like"/>
</dbReference>
<dbReference type="Pfam" id="PF13087">
    <property type="entry name" value="AAA_12"/>
    <property type="match status" value="1"/>
</dbReference>
<keyword evidence="7" id="KW-0862">Zinc</keyword>
<feature type="domain" description="NF-X1-type" evidence="11">
    <location>
        <begin position="1386"/>
        <end position="1408"/>
    </location>
</feature>
<evidence type="ECO:0000256" key="5">
    <source>
        <dbReference type="ARBA" id="ARBA00022801"/>
    </source>
</evidence>
<keyword evidence="4" id="KW-0863">Zinc-finger</keyword>
<accession>A0A8B8CUP4</accession>
<feature type="region of interest" description="Disordered" evidence="10">
    <location>
        <begin position="1856"/>
        <end position="1885"/>
    </location>
</feature>
<reference evidence="13" key="1">
    <citation type="submission" date="2025-08" db="UniProtKB">
        <authorList>
            <consortium name="RefSeq"/>
        </authorList>
    </citation>
    <scope>IDENTIFICATION</scope>
    <source>
        <tissue evidence="13">Whole sample</tissue>
    </source>
</reference>
<dbReference type="OrthoDB" id="6145583at2759"/>
<dbReference type="GO" id="GO:0008270">
    <property type="term" value="F:zinc ion binding"/>
    <property type="evidence" value="ECO:0007669"/>
    <property type="project" value="UniProtKB-KW"/>
</dbReference>
<evidence type="ECO:0000256" key="3">
    <source>
        <dbReference type="ARBA" id="ARBA00022741"/>
    </source>
</evidence>
<evidence type="ECO:0000256" key="2">
    <source>
        <dbReference type="ARBA" id="ARBA00022737"/>
    </source>
</evidence>
<feature type="domain" description="NF-X1-type" evidence="11">
    <location>
        <begin position="1304"/>
        <end position="1323"/>
    </location>
</feature>
<organism evidence="12 13">
    <name type="scientific">Crassostrea virginica</name>
    <name type="common">Eastern oyster</name>
    <dbReference type="NCBI Taxonomy" id="6565"/>
    <lineage>
        <taxon>Eukaryota</taxon>
        <taxon>Metazoa</taxon>
        <taxon>Spiralia</taxon>
        <taxon>Lophotrochozoa</taxon>
        <taxon>Mollusca</taxon>
        <taxon>Bivalvia</taxon>
        <taxon>Autobranchia</taxon>
        <taxon>Pteriomorphia</taxon>
        <taxon>Ostreida</taxon>
        <taxon>Ostreoidea</taxon>
        <taxon>Ostreidae</taxon>
        <taxon>Crassostrea</taxon>
    </lineage>
</organism>
<evidence type="ECO:0000256" key="7">
    <source>
        <dbReference type="ARBA" id="ARBA00022833"/>
    </source>
</evidence>
<keyword evidence="2" id="KW-0677">Repeat</keyword>
<dbReference type="GO" id="GO:0031048">
    <property type="term" value="P:regulatory ncRNA-mediated heterochromatin formation"/>
    <property type="evidence" value="ECO:0007669"/>
    <property type="project" value="TreeGrafter"/>
</dbReference>
<dbReference type="GO" id="GO:0005524">
    <property type="term" value="F:ATP binding"/>
    <property type="evidence" value="ECO:0007669"/>
    <property type="project" value="UniProtKB-KW"/>
</dbReference>
<keyword evidence="6" id="KW-0347">Helicase</keyword>
<keyword evidence="9" id="KW-0175">Coiled coil</keyword>
<feature type="domain" description="NF-X1-type" evidence="11">
    <location>
        <begin position="1168"/>
        <end position="1193"/>
    </location>
</feature>
<feature type="domain" description="NF-X1-type" evidence="11">
    <location>
        <begin position="1195"/>
        <end position="1214"/>
    </location>
</feature>
<dbReference type="InterPro" id="IPR027417">
    <property type="entry name" value="P-loop_NTPase"/>
</dbReference>
<keyword evidence="1" id="KW-0479">Metal-binding</keyword>
<dbReference type="GeneID" id="111121812"/>
<evidence type="ECO:0000256" key="8">
    <source>
        <dbReference type="ARBA" id="ARBA00022840"/>
    </source>
</evidence>
<sequence>MARRKRRWQFHNPSPYNPKRRRERSPFNYRGYIEQITTCRQIDTDSSVDLHDEAVSCRYFPVINDQSRTRTSELSKIEDTLESSRRLDPSTIEWIIDSLAEALEGDDINVCSVLKRHNFLGRPDVYGMVLDTLTLDFPDMKGWIENLVTLVLVLSKKETIKVRHIKKILGPLSQIKCFKDPSIKNQIENAVEMLEKRERYEKFQEDSHSQIKVTANVRRMLHDLITCEIFPTAEMVVKDEHFPLFPRSLRKPYKSPAHYLIEQFSLFLEDFIGPMRVGIKHYIEYVRSEEKGSRFKDDDVRIYKRIRLLDNDCIAGSGICLQVQFDTSTMKKIRWENCNFLQYGNLVCLTYDDCSELTYALIANRDVKELSNGRIYLEVIEKDQQNISSLRQINESRLVMIESKSFYTAYGHTLKSLQTMAEEMLEKNEDIPFSKYLVHLDNDVLEPVYTRQPTYEMTVANFRCLMKNVKEQQNIDYDKVAILDVTKWPTMLEMGLNEDQYKALQKCLTKKIGILQGPPGTGKTWMGLRIVEFFLCNHDLFKQKERRPILLLSYTNHALDQFFEKLLESKHLTFLFRNKTQPFVRVGGRCTNERVKPFVIKEHRKRTKSWSTNRSEIYNSRDSVKYLDTLLKYLQNGIVSAEFLHSENIIPRIQYDSLSYYRYLDFTLMSNDRIVEWLGIWENYDNTDTENQTADIQDANVDELYFEENDKRVLDDEDEVNDKAKEIEKQILKLFTLTAKHGLENCSAQCHKKMLSFVRRNLEKRENVMKIQLIRGIRNVWFLNFEDRWRLYRFWIDELTMKLQHRRKNLIDYFNEKNKAVTKERFAEDLDIIKSCYMFGMTTTGAASNMTLLREIQPRIVIVEEAAQVHEQHVIGCLTKHLEHLILIGDHKQLRPTMNNHALKCSHKTDVSLMERLVMNKFPYHCLTKQHRMRPEICRLLTPAIYPSLENHPTVQTYPNVRGMKHNLFFIDHQSPESQSNFSTSYANDFEAKMIARLYKYLILQGYSNSDITILSAYNEQVRKIRNEVSEMSKQLRVANGRCNQRVHITAVDNFQGEENRIILLSLVRSNKECKLGHLGDPQRICVSLSRAREGLFVFGDFDMIYNRNNLLWMKIIEAAKQNEVLGRNLTVVCQKHPETTTTISCPQDFEKVQDGGCDQLCSTQLKCGHVCDRKCHADDTIHDLGCEKPCLKRCENGHPCREKCHKDCRPCTTKMEKTFSTCEHKIQIPCCEFYDFRPCQSECNRELGCGHPCTLKCSQDCNTVPCRKIINVKHPQCGHMTTVECCSKNDFRCTEQCSKVLKCGHTCTLKCFQDCDILCCQEMINVNHPQCGHAALVKCFEKNDFQCIQKCSKILKCGHACTLKCWQDCKIVSCQAMQNVKNPRCGHETLVKCCDKNKFQCKEKCSKLLKCGHTCKGNCQMCSNGRLHIPCREVCNRKLVCGHRCSYYCSNPCPPCDDICTRGCLHMKFEPCGHLCRKPCEPCQELCGWNCDKRCNNKYHCSRECSEICDRPPCDKRCDKSLKCKTSHRCIGLCGEKCPNICKRCNKSKVLALLNGTKNIDEALFVELVDCEHIFEKDFMDEYMGLHTRNESSEDKRLLLKSCPTCSTPIRRSGRYKNIIIAMERDLMEVNRKCENFLFFKNDLCRFRITDLIHVCQASRIFSPRTISQLFCIGNKDVKSILDEFLNKAYPRMEEISRTKIRSTVREMKGTFCVIAKWILLHSKISFTEDELEKLLDEVERSLINADLIIMKNELKSELSSEDMQQIDFQIEKVRCPDGETFCREDLASAQSLIDAIHRSSSTSCLDTLDKQRRLSLLDVQCGKHGNWFKCKKGHIYLSEVGGTVDVPRCPDCLSTSDDPETSPVDEMNDVGRTLTPAPIDEEVKDVRCTEMDLSGDDVDMTAVDTNSPT</sequence>
<feature type="domain" description="NF-X1-type" evidence="11">
    <location>
        <begin position="1442"/>
        <end position="1463"/>
    </location>
</feature>
<dbReference type="Pfam" id="PF25396">
    <property type="entry name" value="ZNFX1"/>
    <property type="match status" value="1"/>
</dbReference>
<dbReference type="PANTHER" id="PTHR10887">
    <property type="entry name" value="DNA2/NAM7 HELICASE FAMILY"/>
    <property type="match status" value="1"/>
</dbReference>
<dbReference type="GO" id="GO:0016787">
    <property type="term" value="F:hydrolase activity"/>
    <property type="evidence" value="ECO:0007669"/>
    <property type="project" value="UniProtKB-KW"/>
</dbReference>
<dbReference type="CDD" id="cd18808">
    <property type="entry name" value="SF1_C_Upf1"/>
    <property type="match status" value="1"/>
</dbReference>
<gene>
    <name evidence="13" type="primary">LOC111121812</name>
</gene>
<evidence type="ECO:0000313" key="13">
    <source>
        <dbReference type="RefSeq" id="XP_022318949.1"/>
    </source>
</evidence>
<dbReference type="GO" id="GO:0004386">
    <property type="term" value="F:helicase activity"/>
    <property type="evidence" value="ECO:0007669"/>
    <property type="project" value="UniProtKB-KW"/>
</dbReference>
<evidence type="ECO:0000256" key="1">
    <source>
        <dbReference type="ARBA" id="ARBA00022723"/>
    </source>
</evidence>
<evidence type="ECO:0000256" key="9">
    <source>
        <dbReference type="SAM" id="Coils"/>
    </source>
</evidence>
<name>A0A8B8CUP4_CRAVI</name>
<dbReference type="Gene3D" id="3.40.50.300">
    <property type="entry name" value="P-loop containing nucleotide triphosphate hydrolases"/>
    <property type="match status" value="3"/>
</dbReference>
<dbReference type="Pfam" id="PF13086">
    <property type="entry name" value="AAA_11"/>
    <property type="match status" value="1"/>
</dbReference>
<dbReference type="InterPro" id="IPR000967">
    <property type="entry name" value="Znf_NFX1"/>
</dbReference>
<evidence type="ECO:0000256" key="4">
    <source>
        <dbReference type="ARBA" id="ARBA00022771"/>
    </source>
</evidence>
<keyword evidence="5" id="KW-0378">Hydrolase</keyword>
<dbReference type="SMART" id="SM00438">
    <property type="entry name" value="ZnF_NFX"/>
    <property type="match status" value="8"/>
</dbReference>
<dbReference type="InterPro" id="IPR057373">
    <property type="entry name" value="ZNFX1"/>
</dbReference>
<keyword evidence="3" id="KW-0547">Nucleotide-binding</keyword>
<keyword evidence="8" id="KW-0067">ATP-binding</keyword>
<evidence type="ECO:0000256" key="10">
    <source>
        <dbReference type="SAM" id="MobiDB-lite"/>
    </source>
</evidence>
<dbReference type="Proteomes" id="UP000694844">
    <property type="component" value="Chromosome 2"/>
</dbReference>
<feature type="region of interest" description="Disordered" evidence="10">
    <location>
        <begin position="1"/>
        <end position="24"/>
    </location>
</feature>
<feature type="coiled-coil region" evidence="9">
    <location>
        <begin position="1015"/>
        <end position="1042"/>
    </location>
</feature>
<evidence type="ECO:0000313" key="12">
    <source>
        <dbReference type="Proteomes" id="UP000694844"/>
    </source>
</evidence>
<dbReference type="SUPFAM" id="SSF52540">
    <property type="entry name" value="P-loop containing nucleoside triphosphate hydrolases"/>
    <property type="match status" value="1"/>
</dbReference>